<feature type="transmembrane region" description="Helical" evidence="1">
    <location>
        <begin position="38"/>
        <end position="59"/>
    </location>
</feature>
<organism evidence="2">
    <name type="scientific">Brassica napus</name>
    <name type="common">Rape</name>
    <dbReference type="NCBI Taxonomy" id="3708"/>
    <lineage>
        <taxon>Eukaryota</taxon>
        <taxon>Viridiplantae</taxon>
        <taxon>Streptophyta</taxon>
        <taxon>Embryophyta</taxon>
        <taxon>Tracheophyta</taxon>
        <taxon>Spermatophyta</taxon>
        <taxon>Magnoliopsida</taxon>
        <taxon>eudicotyledons</taxon>
        <taxon>Gunneridae</taxon>
        <taxon>Pentapetalae</taxon>
        <taxon>rosids</taxon>
        <taxon>malvids</taxon>
        <taxon>Brassicales</taxon>
        <taxon>Brassicaceae</taxon>
        <taxon>Brassiceae</taxon>
        <taxon>Brassica</taxon>
    </lineage>
</organism>
<evidence type="ECO:0000256" key="1">
    <source>
        <dbReference type="SAM" id="Phobius"/>
    </source>
</evidence>
<name>A0A816LW34_BRANA</name>
<dbReference type="AlphaFoldDB" id="A0A816LW34"/>
<keyword evidence="1" id="KW-0472">Membrane</keyword>
<dbReference type="EMBL" id="HG994371">
    <property type="protein sequence ID" value="CAF1950877.1"/>
    <property type="molecule type" value="Genomic_DNA"/>
</dbReference>
<evidence type="ECO:0000313" key="2">
    <source>
        <dbReference type="EMBL" id="CAF1950877.1"/>
    </source>
</evidence>
<keyword evidence="1" id="KW-1133">Transmembrane helix</keyword>
<protein>
    <submittedName>
        <fullName evidence="2">(rape) hypothetical protein</fullName>
    </submittedName>
</protein>
<keyword evidence="1" id="KW-0812">Transmembrane</keyword>
<sequence>MSVSSLLFFTCYHRRHEIRSEASPFPILLCFSFYIGKWIILFVSGIYITQSFVLFFANLL</sequence>
<accession>A0A816LW34</accession>
<proteinExistence type="predicted"/>
<reference evidence="2" key="1">
    <citation type="submission" date="2021-01" db="EMBL/GenBank/DDBJ databases">
        <authorList>
            <consortium name="Genoscope - CEA"/>
            <person name="William W."/>
        </authorList>
    </citation>
    <scope>NUCLEOTIDE SEQUENCE</scope>
</reference>
<dbReference type="Proteomes" id="UP001295469">
    <property type="component" value="Chromosome C07"/>
</dbReference>
<gene>
    <name evidence="2" type="ORF">DARMORV10_C07P04850.1</name>
</gene>